<dbReference type="InterPro" id="IPR055431">
    <property type="entry name" value="RsgI_M"/>
</dbReference>
<feature type="compositionally biased region" description="Polar residues" evidence="6">
    <location>
        <begin position="436"/>
        <end position="451"/>
    </location>
</feature>
<comment type="caution">
    <text evidence="9">The sequence shown here is derived from an EMBL/GenBank/DDBJ whole genome shotgun (WGS) entry which is preliminary data.</text>
</comment>
<feature type="compositionally biased region" description="Low complexity" evidence="6">
    <location>
        <begin position="353"/>
        <end position="369"/>
    </location>
</feature>
<evidence type="ECO:0000256" key="3">
    <source>
        <dbReference type="ARBA" id="ARBA00022692"/>
    </source>
</evidence>
<organism evidence="9 10">
    <name type="scientific">Paenibacillus methanolicus</name>
    <dbReference type="NCBI Taxonomy" id="582686"/>
    <lineage>
        <taxon>Bacteria</taxon>
        <taxon>Bacillati</taxon>
        <taxon>Bacillota</taxon>
        <taxon>Bacilli</taxon>
        <taxon>Bacillales</taxon>
        <taxon>Paenibacillaceae</taxon>
        <taxon>Paenibacillus</taxon>
    </lineage>
</organism>
<keyword evidence="2" id="KW-1003">Cell membrane</keyword>
<evidence type="ECO:0000259" key="8">
    <source>
        <dbReference type="PROSITE" id="PS51849"/>
    </source>
</evidence>
<name>A0A5S5BSK1_9BACL</name>
<dbReference type="Proteomes" id="UP000323257">
    <property type="component" value="Unassembled WGS sequence"/>
</dbReference>
<feature type="domain" description="RsgI N-terminal anti-sigma" evidence="8">
    <location>
        <begin position="2"/>
        <end position="49"/>
    </location>
</feature>
<feature type="compositionally biased region" description="Basic and acidic residues" evidence="6">
    <location>
        <begin position="474"/>
        <end position="488"/>
    </location>
</feature>
<dbReference type="AlphaFoldDB" id="A0A5S5BSK1"/>
<keyword evidence="5 7" id="KW-0472">Membrane</keyword>
<dbReference type="Pfam" id="PF12791">
    <property type="entry name" value="RsgI_N"/>
    <property type="match status" value="1"/>
</dbReference>
<protein>
    <submittedName>
        <fullName evidence="9">Anti-sigma factor-like protein</fullName>
    </submittedName>
</protein>
<sequence length="541" mass="57544">MNRAVVMEIRNNVAVIMTPDGEFRKVQAGEGVQVGDEIRLEEATLPLPRKRAWGAKSRYGVATAAAAIMLLLLTPWLVRVASPQPAVAAYLTMDINPSVELGIDGKERVMELHPLNSDGAKLVKGLEYEGQPAETVAAAITDRARDAHYFDSAEGDVFITSVLVKGNEAYEDTLTEHVQTAVKETLAAKKETAPAADAVKVSTLSVPAEVREEAKQSGVSSGKMAFYLLAKSEGMEVDLEALKHQSIHNTAKALGGVEKVIGAKEKQPSGETKIDKKSIKTKLKSLAAEAQTKRGKEKATTPTKPAAGKPEKNASSAGSAAGGKTPAEPAKNNGKPAAGSQGAGDKAQQVQPGSGQASGKANGNGSNGNKWKDREDDNDSQRWNDDRNDDRKEDRNDNRDDDDDDRDDENNDTNRQDGQQGGKTASTGRHDGGSASAAQKNNEASGTKASQGNGGSGTKNNGNANEKASNGKTNARDNDESEKSQHEDDDKDDSDSDKSQGRGQTKQQNREQGASKSERERGSDKDNGNRNDNNRGSKDDN</sequence>
<keyword evidence="10" id="KW-1185">Reference proteome</keyword>
<dbReference type="Pfam" id="PF23750">
    <property type="entry name" value="RsgI_M"/>
    <property type="match status" value="1"/>
</dbReference>
<feature type="compositionally biased region" description="Acidic residues" evidence="6">
    <location>
        <begin position="399"/>
        <end position="411"/>
    </location>
</feature>
<dbReference type="RefSeq" id="WP_148932514.1">
    <property type="nucleotide sequence ID" value="NZ_VNHS01000012.1"/>
</dbReference>
<dbReference type="PROSITE" id="PS51849">
    <property type="entry name" value="RSGI_N"/>
    <property type="match status" value="1"/>
</dbReference>
<evidence type="ECO:0000256" key="7">
    <source>
        <dbReference type="SAM" id="Phobius"/>
    </source>
</evidence>
<evidence type="ECO:0000313" key="10">
    <source>
        <dbReference type="Proteomes" id="UP000323257"/>
    </source>
</evidence>
<feature type="transmembrane region" description="Helical" evidence="7">
    <location>
        <begin position="59"/>
        <end position="78"/>
    </location>
</feature>
<feature type="compositionally biased region" description="Basic and acidic residues" evidence="6">
    <location>
        <begin position="370"/>
        <end position="398"/>
    </location>
</feature>
<feature type="compositionally biased region" description="Basic and acidic residues" evidence="6">
    <location>
        <begin position="516"/>
        <end position="541"/>
    </location>
</feature>
<evidence type="ECO:0000256" key="1">
    <source>
        <dbReference type="ARBA" id="ARBA00004162"/>
    </source>
</evidence>
<evidence type="ECO:0000313" key="9">
    <source>
        <dbReference type="EMBL" id="TYP70155.1"/>
    </source>
</evidence>
<accession>A0A5S5BSK1</accession>
<evidence type="ECO:0000256" key="4">
    <source>
        <dbReference type="ARBA" id="ARBA00022989"/>
    </source>
</evidence>
<feature type="compositionally biased region" description="Low complexity" evidence="6">
    <location>
        <begin position="314"/>
        <end position="323"/>
    </location>
</feature>
<reference evidence="9 10" key="1">
    <citation type="submission" date="2019-07" db="EMBL/GenBank/DDBJ databases">
        <title>Genomic Encyclopedia of Type Strains, Phase III (KMG-III): the genomes of soil and plant-associated and newly described type strains.</title>
        <authorList>
            <person name="Whitman W."/>
        </authorList>
    </citation>
    <scope>NUCLEOTIDE SEQUENCE [LARGE SCALE GENOMIC DNA]</scope>
    <source>
        <strain evidence="9 10">BL24</strain>
    </source>
</reference>
<evidence type="ECO:0000256" key="5">
    <source>
        <dbReference type="ARBA" id="ARBA00023136"/>
    </source>
</evidence>
<proteinExistence type="predicted"/>
<dbReference type="InterPro" id="IPR024449">
    <property type="entry name" value="Anti-sigma_RsgI_N"/>
</dbReference>
<feature type="compositionally biased region" description="Polar residues" evidence="6">
    <location>
        <begin position="501"/>
        <end position="515"/>
    </location>
</feature>
<keyword evidence="3 7" id="KW-0812">Transmembrane</keyword>
<dbReference type="GO" id="GO:0005886">
    <property type="term" value="C:plasma membrane"/>
    <property type="evidence" value="ECO:0007669"/>
    <property type="project" value="UniProtKB-SubCell"/>
</dbReference>
<gene>
    <name evidence="9" type="ORF">BCM02_112134</name>
</gene>
<keyword evidence="4 7" id="KW-1133">Transmembrane helix</keyword>
<evidence type="ECO:0000256" key="6">
    <source>
        <dbReference type="SAM" id="MobiDB-lite"/>
    </source>
</evidence>
<comment type="subcellular location">
    <subcellularLocation>
        <location evidence="1">Cell membrane</location>
        <topology evidence="1">Single-pass membrane protein</topology>
    </subcellularLocation>
</comment>
<feature type="region of interest" description="Disordered" evidence="6">
    <location>
        <begin position="286"/>
        <end position="541"/>
    </location>
</feature>
<dbReference type="EMBL" id="VNHS01000012">
    <property type="protein sequence ID" value="TYP70155.1"/>
    <property type="molecule type" value="Genomic_DNA"/>
</dbReference>
<dbReference type="OrthoDB" id="9800626at2"/>
<evidence type="ECO:0000256" key="2">
    <source>
        <dbReference type="ARBA" id="ARBA00022475"/>
    </source>
</evidence>